<keyword evidence="4 9" id="KW-1133">Transmembrane helix</keyword>
<dbReference type="InterPro" id="IPR036259">
    <property type="entry name" value="MFS_trans_sf"/>
</dbReference>
<evidence type="ECO:0000256" key="8">
    <source>
        <dbReference type="ARBA" id="ARBA00041910"/>
    </source>
</evidence>
<evidence type="ECO:0000256" key="1">
    <source>
        <dbReference type="ARBA" id="ARBA00004141"/>
    </source>
</evidence>
<accession>A0ABN7SF89</accession>
<keyword evidence="3 9" id="KW-0812">Transmembrane</keyword>
<protein>
    <recommendedName>
        <fullName evidence="7">UNC93-like protein MFSD11</fullName>
    </recommendedName>
    <alternativeName>
        <fullName evidence="8">Major facilitator superfamily domain-containing protein 11</fullName>
    </alternativeName>
</protein>
<evidence type="ECO:0000313" key="11">
    <source>
        <dbReference type="Proteomes" id="UP001158576"/>
    </source>
</evidence>
<reference evidence="10 11" key="1">
    <citation type="submission" date="2021-04" db="EMBL/GenBank/DDBJ databases">
        <authorList>
            <person name="Bliznina A."/>
        </authorList>
    </citation>
    <scope>NUCLEOTIDE SEQUENCE [LARGE SCALE GENOMIC DNA]</scope>
</reference>
<dbReference type="SUPFAM" id="SSF103473">
    <property type="entry name" value="MFS general substrate transporter"/>
    <property type="match status" value="1"/>
</dbReference>
<dbReference type="InterPro" id="IPR051617">
    <property type="entry name" value="UNC-93-like_regulator"/>
</dbReference>
<feature type="transmembrane region" description="Helical" evidence="9">
    <location>
        <begin position="137"/>
        <end position="158"/>
    </location>
</feature>
<dbReference type="Proteomes" id="UP001158576">
    <property type="component" value="Chromosome XSR"/>
</dbReference>
<feature type="transmembrane region" description="Helical" evidence="9">
    <location>
        <begin position="302"/>
        <end position="321"/>
    </location>
</feature>
<evidence type="ECO:0000256" key="6">
    <source>
        <dbReference type="ARBA" id="ARBA00023180"/>
    </source>
</evidence>
<evidence type="ECO:0000256" key="4">
    <source>
        <dbReference type="ARBA" id="ARBA00022989"/>
    </source>
</evidence>
<name>A0ABN7SF89_OIKDI</name>
<keyword evidence="11" id="KW-1185">Reference proteome</keyword>
<feature type="transmembrane region" description="Helical" evidence="9">
    <location>
        <begin position="79"/>
        <end position="95"/>
    </location>
</feature>
<evidence type="ECO:0000256" key="7">
    <source>
        <dbReference type="ARBA" id="ARBA00040302"/>
    </source>
</evidence>
<keyword evidence="6" id="KW-0325">Glycoprotein</keyword>
<evidence type="ECO:0000256" key="2">
    <source>
        <dbReference type="ARBA" id="ARBA00009172"/>
    </source>
</evidence>
<dbReference type="Gene3D" id="1.20.1250.20">
    <property type="entry name" value="MFS general substrate transporter like domains"/>
    <property type="match status" value="1"/>
</dbReference>
<feature type="transmembrane region" description="Helical" evidence="9">
    <location>
        <begin position="101"/>
        <end position="125"/>
    </location>
</feature>
<feature type="transmembrane region" description="Helical" evidence="9">
    <location>
        <begin position="229"/>
        <end position="252"/>
    </location>
</feature>
<dbReference type="PANTHER" id="PTHR23294:SF0">
    <property type="entry name" value="UNC93-LIKE PROTEIN MFSD11"/>
    <property type="match status" value="1"/>
</dbReference>
<evidence type="ECO:0000256" key="9">
    <source>
        <dbReference type="SAM" id="Phobius"/>
    </source>
</evidence>
<feature type="transmembrane region" description="Helical" evidence="9">
    <location>
        <begin position="170"/>
        <end position="190"/>
    </location>
</feature>
<proteinExistence type="inferred from homology"/>
<dbReference type="InterPro" id="IPR010291">
    <property type="entry name" value="Ion_channel_UNC-93"/>
</dbReference>
<comment type="similarity">
    <text evidence="2">Belongs to the unc-93 family.</text>
</comment>
<feature type="transmembrane region" description="Helical" evidence="9">
    <location>
        <begin position="272"/>
        <end position="290"/>
    </location>
</feature>
<dbReference type="PANTHER" id="PTHR23294">
    <property type="entry name" value="ET TRANSLATION PRODUCT-RELATED"/>
    <property type="match status" value="1"/>
</dbReference>
<keyword evidence="5 9" id="KW-0472">Membrane</keyword>
<comment type="subcellular location">
    <subcellularLocation>
        <location evidence="1">Membrane</location>
        <topology evidence="1">Multi-pass membrane protein</topology>
    </subcellularLocation>
</comment>
<feature type="transmembrane region" description="Helical" evidence="9">
    <location>
        <begin position="52"/>
        <end position="72"/>
    </location>
</feature>
<evidence type="ECO:0000256" key="5">
    <source>
        <dbReference type="ARBA" id="ARBA00023136"/>
    </source>
</evidence>
<evidence type="ECO:0000256" key="3">
    <source>
        <dbReference type="ARBA" id="ARBA00022692"/>
    </source>
</evidence>
<dbReference type="EMBL" id="OU015569">
    <property type="protein sequence ID" value="CAG5098346.1"/>
    <property type="molecule type" value="Genomic_DNA"/>
</dbReference>
<evidence type="ECO:0000313" key="10">
    <source>
        <dbReference type="EMBL" id="CAG5098346.1"/>
    </source>
</evidence>
<dbReference type="Pfam" id="PF05978">
    <property type="entry name" value="UNC-93"/>
    <property type="match status" value="1"/>
</dbReference>
<sequence length="356" mass="39208">MLRKVEDRNIILLGLGFLFVYTAYQTTAAVSEVVLDSYNKNNEAHISGYVGMALNYAGTTLMALFVPGFLLFLSQKSSVILGSVLSVMMAGSYIYPTPISIYLFSFISGVGGAFIWVGQGAIVISNSNNTTIDRNTSVFWLLYQLSQFGGTLYVFFAWQGKEFVDTHERVVLFILLVGIGTIGILALCFIKTITVTPENCIDTSTLTASQKLRHLFGGIKESFRFWYSYHFGMLFLITCYIGFELAFFQTIFPTAVANTKQLGADSDRLTGLIVVFVGIGEVTGSFLSGLASNIEKIRRGPIAAFGLIIEVFAFLIILLNIPSDAVIEPVETIAFIEPIDRVYLVICSTQISYKNP</sequence>
<organism evidence="10 11">
    <name type="scientific">Oikopleura dioica</name>
    <name type="common">Tunicate</name>
    <dbReference type="NCBI Taxonomy" id="34765"/>
    <lineage>
        <taxon>Eukaryota</taxon>
        <taxon>Metazoa</taxon>
        <taxon>Chordata</taxon>
        <taxon>Tunicata</taxon>
        <taxon>Appendicularia</taxon>
        <taxon>Copelata</taxon>
        <taxon>Oikopleuridae</taxon>
        <taxon>Oikopleura</taxon>
    </lineage>
</organism>
<gene>
    <name evidence="10" type="ORF">OKIOD_LOCUS7143</name>
</gene>